<evidence type="ECO:0000259" key="4">
    <source>
        <dbReference type="PROSITE" id="PS50240"/>
    </source>
</evidence>
<evidence type="ECO:0000256" key="2">
    <source>
        <dbReference type="SAM" id="MobiDB-lite"/>
    </source>
</evidence>
<dbReference type="GO" id="GO:0004252">
    <property type="term" value="F:serine-type endopeptidase activity"/>
    <property type="evidence" value="ECO:0007669"/>
    <property type="project" value="InterPro"/>
</dbReference>
<feature type="compositionally biased region" description="Low complexity" evidence="2">
    <location>
        <begin position="85"/>
        <end position="97"/>
    </location>
</feature>
<keyword evidence="5" id="KW-0378">Hydrolase</keyword>
<dbReference type="PANTHER" id="PTHR15462:SF19">
    <property type="entry name" value="PEPTIDASE S1 DOMAIN-CONTAINING PROTEIN"/>
    <property type="match status" value="1"/>
</dbReference>
<evidence type="ECO:0000256" key="1">
    <source>
        <dbReference type="ARBA" id="ARBA00022729"/>
    </source>
</evidence>
<dbReference type="PRINTS" id="PR00722">
    <property type="entry name" value="CHYMOTRYPSIN"/>
</dbReference>
<evidence type="ECO:0000256" key="3">
    <source>
        <dbReference type="SAM" id="SignalP"/>
    </source>
</evidence>
<dbReference type="SUPFAM" id="SSF50494">
    <property type="entry name" value="Trypsin-like serine proteases"/>
    <property type="match status" value="1"/>
</dbReference>
<dbReference type="GO" id="GO:0006508">
    <property type="term" value="P:proteolysis"/>
    <property type="evidence" value="ECO:0007669"/>
    <property type="project" value="UniProtKB-KW"/>
</dbReference>
<dbReference type="KEGG" id="wna:KA717_20170"/>
<proteinExistence type="predicted"/>
<dbReference type="EC" id="3.4.21.-" evidence="5"/>
<name>A0A977KRQ4_9CYAN</name>
<feature type="domain" description="Peptidase S1" evidence="4">
    <location>
        <begin position="118"/>
        <end position="410"/>
    </location>
</feature>
<dbReference type="InterPro" id="IPR001254">
    <property type="entry name" value="Trypsin_dom"/>
</dbReference>
<evidence type="ECO:0000313" key="5">
    <source>
        <dbReference type="EMBL" id="UXE58399.1"/>
    </source>
</evidence>
<dbReference type="InterPro" id="IPR001314">
    <property type="entry name" value="Peptidase_S1A"/>
</dbReference>
<protein>
    <submittedName>
        <fullName evidence="5">Trypsin-like serine protease</fullName>
        <ecNumber evidence="5">3.4.21.-</ecNumber>
    </submittedName>
</protein>
<feature type="chain" id="PRO_5037423581" evidence="3">
    <location>
        <begin position="27"/>
        <end position="413"/>
    </location>
</feature>
<dbReference type="InterPro" id="IPR043504">
    <property type="entry name" value="Peptidase_S1_PA_chymotrypsin"/>
</dbReference>
<dbReference type="InterPro" id="IPR018114">
    <property type="entry name" value="TRYPSIN_HIS"/>
</dbReference>
<sequence>MKPKISFMLRCLISSLVLSATGFVNTMDVSALPKPARVVSSDTDGVGQAFKDKKFDTLSPDKLRSRMPMLVSPPTGTSVAPANVQGESSGSAQGSGDQNVVPAAFGSASGVPFSTSRVLGGTTNEAQADTYRRAGKLYMAFGGTTYNYICSASLIGKSLVVTAAHCVHNFGQQANGWATKVKFVPAFKGTTNSRPYGEFESSTYLISGTYYNGTDTCDSSAPGVVCNNDIALIALPNNSSGQQAGVMAGWFGYGWNDFSFATPVSGFFQNVFGNKKFAAITQLGYPGSFDSGNIMQINTAYGASYINGNLQNTVLGSAMTGGSSGGPWLVNFGINATGGTYGSATNRNIVVGVTSWGYTDPNTKVMGASRFGQNVQFPNSAYGTRGAGNIGAFVNFACDDPAGWKLQSLGRCS</sequence>
<organism evidence="5">
    <name type="scientific">Woronichinia naegeliana WA131</name>
    <dbReference type="NCBI Taxonomy" id="2824559"/>
    <lineage>
        <taxon>Bacteria</taxon>
        <taxon>Bacillati</taxon>
        <taxon>Cyanobacteriota</taxon>
        <taxon>Cyanophyceae</taxon>
        <taxon>Synechococcales</taxon>
        <taxon>Coelosphaeriaceae</taxon>
        <taxon>Woronichinia</taxon>
    </lineage>
</organism>
<dbReference type="Gene3D" id="2.40.10.10">
    <property type="entry name" value="Trypsin-like serine proteases"/>
    <property type="match status" value="2"/>
</dbReference>
<dbReference type="AlphaFoldDB" id="A0A977KRQ4"/>
<reference evidence="5" key="1">
    <citation type="submission" date="2021-04" db="EMBL/GenBank/DDBJ databases">
        <title>Genome sequence of Woronichinia naegeliana from Washington state freshwater lake bloom.</title>
        <authorList>
            <person name="Dreher T.W."/>
        </authorList>
    </citation>
    <scope>NUCLEOTIDE SEQUENCE</scope>
    <source>
        <strain evidence="5">WA131</strain>
    </source>
</reference>
<dbReference type="Proteomes" id="UP001065613">
    <property type="component" value="Chromosome"/>
</dbReference>
<dbReference type="PROSITE" id="PS00134">
    <property type="entry name" value="TRYPSIN_HIS"/>
    <property type="match status" value="1"/>
</dbReference>
<feature type="region of interest" description="Disordered" evidence="2">
    <location>
        <begin position="65"/>
        <end position="97"/>
    </location>
</feature>
<accession>A0A977KRQ4</accession>
<gene>
    <name evidence="5" type="ORF">KA717_20170</name>
</gene>
<keyword evidence="1 3" id="KW-0732">Signal</keyword>
<keyword evidence="5" id="KW-0645">Protease</keyword>
<dbReference type="EMBL" id="CP073041">
    <property type="protein sequence ID" value="UXE58399.1"/>
    <property type="molecule type" value="Genomic_DNA"/>
</dbReference>
<dbReference type="PANTHER" id="PTHR15462">
    <property type="entry name" value="SERINE PROTEASE"/>
    <property type="match status" value="1"/>
</dbReference>
<dbReference type="PROSITE" id="PS50240">
    <property type="entry name" value="TRYPSIN_DOM"/>
    <property type="match status" value="1"/>
</dbReference>
<feature type="signal peptide" evidence="3">
    <location>
        <begin position="1"/>
        <end position="26"/>
    </location>
</feature>
<dbReference type="InterPro" id="IPR050966">
    <property type="entry name" value="Glutamyl_endopeptidase"/>
</dbReference>
<dbReference type="InterPro" id="IPR009003">
    <property type="entry name" value="Peptidase_S1_PA"/>
</dbReference>
<dbReference type="Pfam" id="PF00089">
    <property type="entry name" value="Trypsin"/>
    <property type="match status" value="1"/>
</dbReference>